<sequence>FLPISYSSTNIKFNQPLFVTNVSEKLKLIKIEFNKMNEEINQKINFEKQFENLNIENKINEFGTEMSRNEAPKNTLEIYLEYQTDSEDHEFFLSPAEVGCSYNKNPSINKYYKVKQEGLSTMPIQKIEIKEEFKIVYRRGILICDVEDYYVIMEIKPLFLNLIYFQPFYEIEEENKEENGKYKLTKFKWNLINKELFIKICINFKKKGNYLIILNGSYMYRTISIKFYLQTK</sequence>
<dbReference type="EMBL" id="JABEBT010000026">
    <property type="protein sequence ID" value="KAF7636846.1"/>
    <property type="molecule type" value="Genomic_DNA"/>
</dbReference>
<name>A0A8S9ZU94_9BILA</name>
<dbReference type="AlphaFoldDB" id="A0A8S9ZU94"/>
<evidence type="ECO:0000313" key="1">
    <source>
        <dbReference type="EMBL" id="KAF7636846.1"/>
    </source>
</evidence>
<organism evidence="1 2">
    <name type="scientific">Meloidogyne graminicola</name>
    <dbReference type="NCBI Taxonomy" id="189291"/>
    <lineage>
        <taxon>Eukaryota</taxon>
        <taxon>Metazoa</taxon>
        <taxon>Ecdysozoa</taxon>
        <taxon>Nematoda</taxon>
        <taxon>Chromadorea</taxon>
        <taxon>Rhabditida</taxon>
        <taxon>Tylenchina</taxon>
        <taxon>Tylenchomorpha</taxon>
        <taxon>Tylenchoidea</taxon>
        <taxon>Meloidogynidae</taxon>
        <taxon>Meloidogyninae</taxon>
        <taxon>Meloidogyne</taxon>
    </lineage>
</organism>
<gene>
    <name evidence="1" type="ORF">Mgra_00003790</name>
</gene>
<keyword evidence="2" id="KW-1185">Reference proteome</keyword>
<comment type="caution">
    <text evidence="1">The sequence shown here is derived from an EMBL/GenBank/DDBJ whole genome shotgun (WGS) entry which is preliminary data.</text>
</comment>
<reference evidence="1" key="1">
    <citation type="journal article" date="2020" name="Ecol. Evol.">
        <title>Genome structure and content of the rice root-knot nematode (Meloidogyne graminicola).</title>
        <authorList>
            <person name="Phan N.T."/>
            <person name="Danchin E.G.J."/>
            <person name="Klopp C."/>
            <person name="Perfus-Barbeoch L."/>
            <person name="Kozlowski D.K."/>
            <person name="Koutsovoulos G.D."/>
            <person name="Lopez-Roques C."/>
            <person name="Bouchez O."/>
            <person name="Zahm M."/>
            <person name="Besnard G."/>
            <person name="Bellafiore S."/>
        </authorList>
    </citation>
    <scope>NUCLEOTIDE SEQUENCE</scope>
    <source>
        <strain evidence="1">VN-18</strain>
    </source>
</reference>
<feature type="non-terminal residue" evidence="1">
    <location>
        <position position="1"/>
    </location>
</feature>
<evidence type="ECO:0000313" key="2">
    <source>
        <dbReference type="Proteomes" id="UP000605970"/>
    </source>
</evidence>
<dbReference type="Proteomes" id="UP000605970">
    <property type="component" value="Unassembled WGS sequence"/>
</dbReference>
<proteinExistence type="predicted"/>
<accession>A0A8S9ZU94</accession>
<protein>
    <submittedName>
        <fullName evidence="1">Uncharacterized protein</fullName>
    </submittedName>
</protein>
<feature type="non-terminal residue" evidence="1">
    <location>
        <position position="232"/>
    </location>
</feature>